<name>A0A067LD12_JATCU</name>
<evidence type="ECO:0000313" key="3">
    <source>
        <dbReference type="Proteomes" id="UP000027138"/>
    </source>
</evidence>
<feature type="region of interest" description="Disordered" evidence="1">
    <location>
        <begin position="31"/>
        <end position="68"/>
    </location>
</feature>
<dbReference type="Proteomes" id="UP000027138">
    <property type="component" value="Unassembled WGS sequence"/>
</dbReference>
<sequence>MGGCWLSRSKIAAQHLPRSCAIPTENVEGVTEEAMAARRRSGQPDLRSSGRKSQKEGENGAVAGIGEREEKGDDFLGHFCFLELSN</sequence>
<reference evidence="2 3" key="1">
    <citation type="journal article" date="2014" name="PLoS ONE">
        <title>Global Analysis of Gene Expression Profiles in Physic Nut (Jatropha curcas L.) Seedlings Exposed to Salt Stress.</title>
        <authorList>
            <person name="Zhang L."/>
            <person name="Zhang C."/>
            <person name="Wu P."/>
            <person name="Chen Y."/>
            <person name="Li M."/>
            <person name="Jiang H."/>
            <person name="Wu G."/>
        </authorList>
    </citation>
    <scope>NUCLEOTIDE SEQUENCE [LARGE SCALE GENOMIC DNA]</scope>
    <source>
        <strain evidence="3">cv. GZQX0401</strain>
        <tissue evidence="2">Young leaves</tissue>
    </source>
</reference>
<dbReference type="EMBL" id="KK914235">
    <property type="protein sequence ID" value="KDP45123.1"/>
    <property type="molecule type" value="Genomic_DNA"/>
</dbReference>
<organism evidence="2 3">
    <name type="scientific">Jatropha curcas</name>
    <name type="common">Barbados nut</name>
    <dbReference type="NCBI Taxonomy" id="180498"/>
    <lineage>
        <taxon>Eukaryota</taxon>
        <taxon>Viridiplantae</taxon>
        <taxon>Streptophyta</taxon>
        <taxon>Embryophyta</taxon>
        <taxon>Tracheophyta</taxon>
        <taxon>Spermatophyta</taxon>
        <taxon>Magnoliopsida</taxon>
        <taxon>eudicotyledons</taxon>
        <taxon>Gunneridae</taxon>
        <taxon>Pentapetalae</taxon>
        <taxon>rosids</taxon>
        <taxon>fabids</taxon>
        <taxon>Malpighiales</taxon>
        <taxon>Euphorbiaceae</taxon>
        <taxon>Crotonoideae</taxon>
        <taxon>Jatropheae</taxon>
        <taxon>Jatropha</taxon>
    </lineage>
</organism>
<dbReference type="AlphaFoldDB" id="A0A067LD12"/>
<proteinExistence type="predicted"/>
<accession>A0A067LD12</accession>
<keyword evidence="3" id="KW-1185">Reference proteome</keyword>
<evidence type="ECO:0000256" key="1">
    <source>
        <dbReference type="SAM" id="MobiDB-lite"/>
    </source>
</evidence>
<gene>
    <name evidence="2" type="ORF">JCGZ_17455</name>
</gene>
<protein>
    <submittedName>
        <fullName evidence="2">Uncharacterized protein</fullName>
    </submittedName>
</protein>
<evidence type="ECO:0000313" key="2">
    <source>
        <dbReference type="EMBL" id="KDP45123.1"/>
    </source>
</evidence>